<proteinExistence type="predicted"/>
<reference evidence="1 2" key="1">
    <citation type="submission" date="2021-06" db="EMBL/GenBank/DDBJ databases">
        <title>Caerostris extrusa draft genome.</title>
        <authorList>
            <person name="Kono N."/>
            <person name="Arakawa K."/>
        </authorList>
    </citation>
    <scope>NUCLEOTIDE SEQUENCE [LARGE SCALE GENOMIC DNA]</scope>
</reference>
<sequence length="73" mass="7561">MTLIAARNSTHERTGLVAAASALSVCALESTAAPPTSAYYCIASLHAAGCNPCQAYFAIHRCLVDFADTDGVQ</sequence>
<accession>A0AAV4TEU2</accession>
<evidence type="ECO:0000313" key="2">
    <source>
        <dbReference type="Proteomes" id="UP001054945"/>
    </source>
</evidence>
<dbReference type="AlphaFoldDB" id="A0AAV4TEU2"/>
<gene>
    <name evidence="1" type="ORF">CEXT_104961</name>
</gene>
<feature type="non-terminal residue" evidence="1">
    <location>
        <position position="73"/>
    </location>
</feature>
<name>A0AAV4TEU2_CAEEX</name>
<dbReference type="Proteomes" id="UP001054945">
    <property type="component" value="Unassembled WGS sequence"/>
</dbReference>
<organism evidence="1 2">
    <name type="scientific">Caerostris extrusa</name>
    <name type="common">Bark spider</name>
    <name type="synonym">Caerostris bankana</name>
    <dbReference type="NCBI Taxonomy" id="172846"/>
    <lineage>
        <taxon>Eukaryota</taxon>
        <taxon>Metazoa</taxon>
        <taxon>Ecdysozoa</taxon>
        <taxon>Arthropoda</taxon>
        <taxon>Chelicerata</taxon>
        <taxon>Arachnida</taxon>
        <taxon>Araneae</taxon>
        <taxon>Araneomorphae</taxon>
        <taxon>Entelegynae</taxon>
        <taxon>Araneoidea</taxon>
        <taxon>Araneidae</taxon>
        <taxon>Caerostris</taxon>
    </lineage>
</organism>
<dbReference type="EMBL" id="BPLR01011017">
    <property type="protein sequence ID" value="GIY43719.1"/>
    <property type="molecule type" value="Genomic_DNA"/>
</dbReference>
<keyword evidence="2" id="KW-1185">Reference proteome</keyword>
<protein>
    <submittedName>
        <fullName evidence="1">Uncharacterized protein</fullName>
    </submittedName>
</protein>
<comment type="caution">
    <text evidence="1">The sequence shown here is derived from an EMBL/GenBank/DDBJ whole genome shotgun (WGS) entry which is preliminary data.</text>
</comment>
<evidence type="ECO:0000313" key="1">
    <source>
        <dbReference type="EMBL" id="GIY43719.1"/>
    </source>
</evidence>